<proteinExistence type="predicted"/>
<dbReference type="InterPro" id="IPR053151">
    <property type="entry name" value="RNase_H-like"/>
</dbReference>
<dbReference type="PANTHER" id="PTHR47723">
    <property type="entry name" value="OS05G0353850 PROTEIN"/>
    <property type="match status" value="1"/>
</dbReference>
<gene>
    <name evidence="1" type="ORF">glysoja_039337</name>
</gene>
<dbReference type="Proteomes" id="UP000053555">
    <property type="component" value="Unassembled WGS sequence"/>
</dbReference>
<sequence length="200" mass="23391">MFIPLFEEEDRPVWEGTFIGTLKLKEDYSFLNGPSHDISWAKMIWIGTAVCWLKPCFASKVRDWLEIKLQHKLDQNSMLNILGVLNFDYSPQLHDVRLVTINYIVWSIWDYRHQQVRWQPPIMGWVKCNTDEATKGSLGIAGCGEISAVITTIEIAHEKGWRNLWLECDSLMVVQDFKDVNLVPWSLRNTWRNAVIRLEI</sequence>
<dbReference type="AlphaFoldDB" id="A0A0B2NVD7"/>
<organism evidence="1">
    <name type="scientific">Glycine soja</name>
    <name type="common">Wild soybean</name>
    <dbReference type="NCBI Taxonomy" id="3848"/>
    <lineage>
        <taxon>Eukaryota</taxon>
        <taxon>Viridiplantae</taxon>
        <taxon>Streptophyta</taxon>
        <taxon>Embryophyta</taxon>
        <taxon>Tracheophyta</taxon>
        <taxon>Spermatophyta</taxon>
        <taxon>Magnoliopsida</taxon>
        <taxon>eudicotyledons</taxon>
        <taxon>Gunneridae</taxon>
        <taxon>Pentapetalae</taxon>
        <taxon>rosids</taxon>
        <taxon>fabids</taxon>
        <taxon>Fabales</taxon>
        <taxon>Fabaceae</taxon>
        <taxon>Papilionoideae</taxon>
        <taxon>50 kb inversion clade</taxon>
        <taxon>NPAAA clade</taxon>
        <taxon>indigoferoid/millettioid clade</taxon>
        <taxon>Phaseoleae</taxon>
        <taxon>Glycine</taxon>
        <taxon>Glycine subgen. Soja</taxon>
    </lineage>
</organism>
<reference evidence="1" key="1">
    <citation type="submission" date="2014-07" db="EMBL/GenBank/DDBJ databases">
        <title>Identification of a novel salt tolerance gene in wild soybean by whole-genome sequencing.</title>
        <authorList>
            <person name="Lam H.-M."/>
            <person name="Qi X."/>
            <person name="Li M.-W."/>
            <person name="Liu X."/>
            <person name="Xie M."/>
            <person name="Ni M."/>
            <person name="Xu X."/>
        </authorList>
    </citation>
    <scope>NUCLEOTIDE SEQUENCE [LARGE SCALE GENOMIC DNA]</scope>
    <source>
        <tissue evidence="1">Root</tissue>
    </source>
</reference>
<dbReference type="PANTHER" id="PTHR47723:SF24">
    <property type="entry name" value="RNASE H TYPE-1 DOMAIN-CONTAINING PROTEIN"/>
    <property type="match status" value="1"/>
</dbReference>
<dbReference type="EMBL" id="KN671626">
    <property type="protein sequence ID" value="KHM99446.1"/>
    <property type="molecule type" value="Genomic_DNA"/>
</dbReference>
<name>A0A0B2NVD7_GLYSO</name>
<protein>
    <submittedName>
        <fullName evidence="1">Uncharacterized protein</fullName>
    </submittedName>
</protein>
<evidence type="ECO:0000313" key="1">
    <source>
        <dbReference type="EMBL" id="KHM99446.1"/>
    </source>
</evidence>
<accession>A0A0B2NVD7</accession>